<keyword evidence="9 12" id="KW-0234">DNA repair</keyword>
<keyword evidence="5 12" id="KW-0547">Nucleotide-binding</keyword>
<feature type="domain" description="ATP-dependent DNA ligase family profile" evidence="15">
    <location>
        <begin position="385"/>
        <end position="447"/>
    </location>
</feature>
<comment type="subcellular location">
    <subcellularLocation>
        <location evidence="1">Nucleus</location>
    </subcellularLocation>
</comment>
<dbReference type="Pfam" id="PF04675">
    <property type="entry name" value="DNA_ligase_A_N"/>
    <property type="match status" value="1"/>
</dbReference>
<dbReference type="InterPro" id="IPR000977">
    <property type="entry name" value="DNA_ligase_ATP-dep"/>
</dbReference>
<comment type="similarity">
    <text evidence="2 13">Belongs to the ATP-dependent DNA ligase family.</text>
</comment>
<dbReference type="FunFam" id="3.30.470.30:FF:000002">
    <property type="entry name" value="DNA ligase"/>
    <property type="match status" value="1"/>
</dbReference>
<evidence type="ECO:0000256" key="14">
    <source>
        <dbReference type="SAM" id="MobiDB-lite"/>
    </source>
</evidence>
<comment type="catalytic activity">
    <reaction evidence="11 12">
        <text>ATP + (deoxyribonucleotide)n-3'-hydroxyl + 5'-phospho-(deoxyribonucleotide)m = (deoxyribonucleotide)n+m + AMP + diphosphate.</text>
        <dbReference type="EC" id="6.5.1.1"/>
    </reaction>
</comment>
<feature type="compositionally biased region" description="Low complexity" evidence="14">
    <location>
        <begin position="484"/>
        <end position="499"/>
    </location>
</feature>
<dbReference type="InterPro" id="IPR016059">
    <property type="entry name" value="DNA_ligase_ATP-dep_CS"/>
</dbReference>
<keyword evidence="7 12" id="KW-0067">ATP-binding</keyword>
<feature type="region of interest" description="Disordered" evidence="14">
    <location>
        <begin position="476"/>
        <end position="499"/>
    </location>
</feature>
<keyword evidence="8 12" id="KW-0233">DNA recombination</keyword>
<evidence type="ECO:0000256" key="2">
    <source>
        <dbReference type="ARBA" id="ARBA00007572"/>
    </source>
</evidence>
<dbReference type="InterPro" id="IPR050191">
    <property type="entry name" value="ATP-dep_DNA_ligase"/>
</dbReference>
<name>A0A4Q9M1L2_9MICR</name>
<evidence type="ECO:0000313" key="17">
    <source>
        <dbReference type="Proteomes" id="UP000292282"/>
    </source>
</evidence>
<dbReference type="Gene3D" id="1.10.3260.10">
    <property type="entry name" value="DNA ligase, ATP-dependent, N-terminal domain"/>
    <property type="match status" value="1"/>
</dbReference>
<evidence type="ECO:0000256" key="9">
    <source>
        <dbReference type="ARBA" id="ARBA00023204"/>
    </source>
</evidence>
<evidence type="ECO:0000256" key="4">
    <source>
        <dbReference type="ARBA" id="ARBA00022705"/>
    </source>
</evidence>
<keyword evidence="17" id="KW-1185">Reference proteome</keyword>
<dbReference type="GO" id="GO:0071897">
    <property type="term" value="P:DNA biosynthetic process"/>
    <property type="evidence" value="ECO:0007669"/>
    <property type="project" value="InterPro"/>
</dbReference>
<organism evidence="16 17">
    <name type="scientific">Hamiltosporidium tvaerminnensis</name>
    <dbReference type="NCBI Taxonomy" id="1176355"/>
    <lineage>
        <taxon>Eukaryota</taxon>
        <taxon>Fungi</taxon>
        <taxon>Fungi incertae sedis</taxon>
        <taxon>Microsporidia</taxon>
        <taxon>Dubosqiidae</taxon>
        <taxon>Hamiltosporidium</taxon>
    </lineage>
</organism>
<dbReference type="GO" id="GO:0005634">
    <property type="term" value="C:nucleus"/>
    <property type="evidence" value="ECO:0007669"/>
    <property type="project" value="UniProtKB-SubCell"/>
</dbReference>
<evidence type="ECO:0000313" key="16">
    <source>
        <dbReference type="EMBL" id="TBU19858.1"/>
    </source>
</evidence>
<dbReference type="PANTHER" id="PTHR45674:SF4">
    <property type="entry name" value="DNA LIGASE 1"/>
    <property type="match status" value="1"/>
</dbReference>
<dbReference type="Pfam" id="PF01068">
    <property type="entry name" value="DNA_ligase_A_M"/>
    <property type="match status" value="1"/>
</dbReference>
<dbReference type="GO" id="GO:0006273">
    <property type="term" value="P:lagging strand elongation"/>
    <property type="evidence" value="ECO:0007669"/>
    <property type="project" value="TreeGrafter"/>
</dbReference>
<gene>
    <name evidence="16" type="ORF">CWI38_0185p0040</name>
</gene>
<dbReference type="GO" id="GO:0006310">
    <property type="term" value="P:DNA recombination"/>
    <property type="evidence" value="ECO:0007669"/>
    <property type="project" value="UniProtKB-KW"/>
</dbReference>
<dbReference type="SUPFAM" id="SSF117018">
    <property type="entry name" value="ATP-dependent DNA ligase DNA-binding domain"/>
    <property type="match status" value="1"/>
</dbReference>
<keyword evidence="6 12" id="KW-0227">DNA damage</keyword>
<dbReference type="AlphaFoldDB" id="A0A4Q9M1L2"/>
<dbReference type="GO" id="GO:0003677">
    <property type="term" value="F:DNA binding"/>
    <property type="evidence" value="ECO:0007669"/>
    <property type="project" value="InterPro"/>
</dbReference>
<evidence type="ECO:0000256" key="5">
    <source>
        <dbReference type="ARBA" id="ARBA00022741"/>
    </source>
</evidence>
<dbReference type="InterPro" id="IPR036599">
    <property type="entry name" value="DNA_ligase_N_sf"/>
</dbReference>
<dbReference type="InterPro" id="IPR012308">
    <property type="entry name" value="DNA_ligase_ATP-dep_N"/>
</dbReference>
<dbReference type="STRING" id="1176355.A0A4Q9M1L2"/>
<dbReference type="GO" id="GO:0005739">
    <property type="term" value="C:mitochondrion"/>
    <property type="evidence" value="ECO:0007669"/>
    <property type="project" value="TreeGrafter"/>
</dbReference>
<evidence type="ECO:0000256" key="12">
    <source>
        <dbReference type="RuleBase" id="RU000617"/>
    </source>
</evidence>
<evidence type="ECO:0000256" key="3">
    <source>
        <dbReference type="ARBA" id="ARBA00022598"/>
    </source>
</evidence>
<sequence length="499" mass="57452">MNNQTDNKKDNKTDNLTLFITLCEILEDISKTKKRLEIQEILSNYFKKINNDSSLLITVLYLCTGRIAPDHYNKEMGIGETTIIKVVSEVTGLKVQKIKQEMSVTGDLGLIGMKKRVSQLFVSKQPKLTVFQVFHTLQSLSEEQGFKSINSKINKMISLISKSNPLETKYLIRLFEGKLKIGLALKTVLISLSQAFSYKRYDVDSASSITSSSITNSVLPITDSHIPHSTPHTYSLNSDCSEEVKFAYNKCPVFEELIPLLIKHGPYQLNNYCKMKCGIPLKPMLAQPHNNINNVYKKLQNTHFTCEYKYDGERAQIHKFDNTFMVFSRNSENLTEKYPDLEVNISKFPYKNFILDTEIVAFDFCNQKILPFQLLSTRKRKEVRVEDIQIEIQVFIFDILFFEDTELLQYPLQHRRNILIKYFSNPNTKFKIVTFKDISDVDSKVDFDLDSKLDNGSKLNGDNLINDKNIINSISKDNNKTEDNNINNDSNINNNITED</sequence>
<dbReference type="GO" id="GO:0006281">
    <property type="term" value="P:DNA repair"/>
    <property type="evidence" value="ECO:0007669"/>
    <property type="project" value="UniProtKB-KW"/>
</dbReference>
<dbReference type="PROSITE" id="PS00697">
    <property type="entry name" value="DNA_LIGASE_A1"/>
    <property type="match status" value="1"/>
</dbReference>
<dbReference type="Proteomes" id="UP000292282">
    <property type="component" value="Unassembled WGS sequence"/>
</dbReference>
<comment type="caution">
    <text evidence="16">The sequence shown here is derived from an EMBL/GenBank/DDBJ whole genome shotgun (WGS) entry which is preliminary data.</text>
</comment>
<evidence type="ECO:0000256" key="7">
    <source>
        <dbReference type="ARBA" id="ARBA00022840"/>
    </source>
</evidence>
<evidence type="ECO:0000256" key="6">
    <source>
        <dbReference type="ARBA" id="ARBA00022763"/>
    </source>
</evidence>
<dbReference type="InterPro" id="IPR012310">
    <property type="entry name" value="DNA_ligase_ATP-dep_cent"/>
</dbReference>
<evidence type="ECO:0000256" key="13">
    <source>
        <dbReference type="RuleBase" id="RU004196"/>
    </source>
</evidence>
<dbReference type="VEuPathDB" id="MicrosporidiaDB:CWI38_0185p0040"/>
<dbReference type="Gene3D" id="3.30.470.30">
    <property type="entry name" value="DNA ligase/mRNA capping enzyme"/>
    <property type="match status" value="1"/>
</dbReference>
<dbReference type="EMBL" id="PITK01000185">
    <property type="protein sequence ID" value="TBU19858.1"/>
    <property type="molecule type" value="Genomic_DNA"/>
</dbReference>
<evidence type="ECO:0000256" key="1">
    <source>
        <dbReference type="ARBA" id="ARBA00004123"/>
    </source>
</evidence>
<evidence type="ECO:0000256" key="11">
    <source>
        <dbReference type="ARBA" id="ARBA00034003"/>
    </source>
</evidence>
<proteinExistence type="inferred from homology"/>
<feature type="non-terminal residue" evidence="16">
    <location>
        <position position="499"/>
    </location>
</feature>
<protein>
    <recommendedName>
        <fullName evidence="12">DNA ligase</fullName>
        <ecNumber evidence="12">6.5.1.1</ecNumber>
    </recommendedName>
</protein>
<dbReference type="GO" id="GO:0005524">
    <property type="term" value="F:ATP binding"/>
    <property type="evidence" value="ECO:0007669"/>
    <property type="project" value="UniProtKB-KW"/>
</dbReference>
<dbReference type="SUPFAM" id="SSF56091">
    <property type="entry name" value="DNA ligase/mRNA capping enzyme, catalytic domain"/>
    <property type="match status" value="1"/>
</dbReference>
<keyword evidence="3 12" id="KW-0436">Ligase</keyword>
<keyword evidence="4" id="KW-0235">DNA replication</keyword>
<evidence type="ECO:0000256" key="10">
    <source>
        <dbReference type="ARBA" id="ARBA00023242"/>
    </source>
</evidence>
<keyword evidence="10" id="KW-0539">Nucleus</keyword>
<dbReference type="NCBIfam" id="TIGR00574">
    <property type="entry name" value="dnl1"/>
    <property type="match status" value="1"/>
</dbReference>
<dbReference type="EC" id="6.5.1.1" evidence="12"/>
<accession>A0A4Q9M1L2</accession>
<reference evidence="16 17" key="1">
    <citation type="submission" date="2017-12" db="EMBL/GenBank/DDBJ databases">
        <authorList>
            <person name="Pombert J.-F."/>
            <person name="Haag K.L."/>
            <person name="Ebert D."/>
        </authorList>
    </citation>
    <scope>NUCLEOTIDE SEQUENCE [LARGE SCALE GENOMIC DNA]</scope>
    <source>
        <strain evidence="16">IL-G-3</strain>
    </source>
</reference>
<evidence type="ECO:0000256" key="8">
    <source>
        <dbReference type="ARBA" id="ARBA00023172"/>
    </source>
</evidence>
<evidence type="ECO:0000259" key="15">
    <source>
        <dbReference type="PROSITE" id="PS50160"/>
    </source>
</evidence>
<dbReference type="OrthoDB" id="206088at2759"/>
<dbReference type="PANTHER" id="PTHR45674">
    <property type="entry name" value="DNA LIGASE 1/3 FAMILY MEMBER"/>
    <property type="match status" value="1"/>
</dbReference>
<dbReference type="PROSITE" id="PS50160">
    <property type="entry name" value="DNA_LIGASE_A3"/>
    <property type="match status" value="1"/>
</dbReference>
<dbReference type="GO" id="GO:0003910">
    <property type="term" value="F:DNA ligase (ATP) activity"/>
    <property type="evidence" value="ECO:0007669"/>
    <property type="project" value="UniProtKB-EC"/>
</dbReference>